<dbReference type="eggNOG" id="KOG2739">
    <property type="taxonomic scope" value="Eukaryota"/>
</dbReference>
<dbReference type="AlphaFoldDB" id="A0A0D3KSP8"/>
<feature type="compositionally biased region" description="Acidic residues" evidence="4">
    <location>
        <begin position="247"/>
        <end position="285"/>
    </location>
</feature>
<evidence type="ECO:0000259" key="5">
    <source>
        <dbReference type="SMART" id="SM00446"/>
    </source>
</evidence>
<dbReference type="Proteomes" id="UP000013827">
    <property type="component" value="Unassembled WGS sequence"/>
</dbReference>
<dbReference type="GeneID" id="17284054"/>
<organism evidence="6 7">
    <name type="scientific">Emiliania huxleyi (strain CCMP1516)</name>
    <dbReference type="NCBI Taxonomy" id="280463"/>
    <lineage>
        <taxon>Eukaryota</taxon>
        <taxon>Haptista</taxon>
        <taxon>Haptophyta</taxon>
        <taxon>Prymnesiophyceae</taxon>
        <taxon>Isochrysidales</taxon>
        <taxon>Noelaerhabdaceae</taxon>
        <taxon>Emiliania</taxon>
    </lineage>
</organism>
<dbReference type="SMART" id="SM00446">
    <property type="entry name" value="LRRcap"/>
    <property type="match status" value="1"/>
</dbReference>
<dbReference type="OMA" id="PMILERT"/>
<dbReference type="InterPro" id="IPR001611">
    <property type="entry name" value="Leu-rich_rpt"/>
</dbReference>
<dbReference type="STRING" id="2903.R1DTK2"/>
<dbReference type="InterPro" id="IPR032675">
    <property type="entry name" value="LRR_dom_sf"/>
</dbReference>
<keyword evidence="2" id="KW-0677">Repeat</keyword>
<dbReference type="PROSITE" id="PS51450">
    <property type="entry name" value="LRR"/>
    <property type="match status" value="1"/>
</dbReference>
<dbReference type="Gene3D" id="3.80.10.10">
    <property type="entry name" value="Ribonuclease Inhibitor"/>
    <property type="match status" value="1"/>
</dbReference>
<dbReference type="RefSeq" id="XP_005791212.1">
    <property type="nucleotide sequence ID" value="XM_005791155.1"/>
</dbReference>
<protein>
    <recommendedName>
        <fullName evidence="5">U2A'/phosphoprotein 32 family A C-terminal domain-containing protein</fullName>
    </recommendedName>
</protein>
<name>A0A0D3KSP8_EMIH1</name>
<reference evidence="6" key="2">
    <citation type="submission" date="2024-10" db="UniProtKB">
        <authorList>
            <consortium name="EnsemblProtists"/>
        </authorList>
    </citation>
    <scope>IDENTIFICATION</scope>
</reference>
<dbReference type="InterPro" id="IPR003603">
    <property type="entry name" value="U2A'_phosphoprotein32A_C"/>
</dbReference>
<comment type="similarity">
    <text evidence="3">Belongs to the ANP32 family.</text>
</comment>
<dbReference type="InterPro" id="IPR045081">
    <property type="entry name" value="AN32"/>
</dbReference>
<reference evidence="7" key="1">
    <citation type="journal article" date="2013" name="Nature">
        <title>Pan genome of the phytoplankton Emiliania underpins its global distribution.</title>
        <authorList>
            <person name="Read B.A."/>
            <person name="Kegel J."/>
            <person name="Klute M.J."/>
            <person name="Kuo A."/>
            <person name="Lefebvre S.C."/>
            <person name="Maumus F."/>
            <person name="Mayer C."/>
            <person name="Miller J."/>
            <person name="Monier A."/>
            <person name="Salamov A."/>
            <person name="Young J."/>
            <person name="Aguilar M."/>
            <person name="Claverie J.M."/>
            <person name="Frickenhaus S."/>
            <person name="Gonzalez K."/>
            <person name="Herman E.K."/>
            <person name="Lin Y.C."/>
            <person name="Napier J."/>
            <person name="Ogata H."/>
            <person name="Sarno A.F."/>
            <person name="Shmutz J."/>
            <person name="Schroeder D."/>
            <person name="de Vargas C."/>
            <person name="Verret F."/>
            <person name="von Dassow P."/>
            <person name="Valentin K."/>
            <person name="Van de Peer Y."/>
            <person name="Wheeler G."/>
            <person name="Dacks J.B."/>
            <person name="Delwiche C.F."/>
            <person name="Dyhrman S.T."/>
            <person name="Glockner G."/>
            <person name="John U."/>
            <person name="Richards T."/>
            <person name="Worden A.Z."/>
            <person name="Zhang X."/>
            <person name="Grigoriev I.V."/>
            <person name="Allen A.E."/>
            <person name="Bidle K."/>
            <person name="Borodovsky M."/>
            <person name="Bowler C."/>
            <person name="Brownlee C."/>
            <person name="Cock J.M."/>
            <person name="Elias M."/>
            <person name="Gladyshev V.N."/>
            <person name="Groth M."/>
            <person name="Guda C."/>
            <person name="Hadaegh A."/>
            <person name="Iglesias-Rodriguez M.D."/>
            <person name="Jenkins J."/>
            <person name="Jones B.M."/>
            <person name="Lawson T."/>
            <person name="Leese F."/>
            <person name="Lindquist E."/>
            <person name="Lobanov A."/>
            <person name="Lomsadze A."/>
            <person name="Malik S.B."/>
            <person name="Marsh M.E."/>
            <person name="Mackinder L."/>
            <person name="Mock T."/>
            <person name="Mueller-Roeber B."/>
            <person name="Pagarete A."/>
            <person name="Parker M."/>
            <person name="Probert I."/>
            <person name="Quesneville H."/>
            <person name="Raines C."/>
            <person name="Rensing S.A."/>
            <person name="Riano-Pachon D.M."/>
            <person name="Richier S."/>
            <person name="Rokitta S."/>
            <person name="Shiraiwa Y."/>
            <person name="Soanes D.M."/>
            <person name="van der Giezen M."/>
            <person name="Wahlund T.M."/>
            <person name="Williams B."/>
            <person name="Wilson W."/>
            <person name="Wolfe G."/>
            <person name="Wurch L.L."/>
        </authorList>
    </citation>
    <scope>NUCLEOTIDE SEQUENCE</scope>
</reference>
<dbReference type="EnsemblProtists" id="EOD38783">
    <property type="protein sequence ID" value="EOD38783"/>
    <property type="gene ID" value="EMIHUDRAFT_466778"/>
</dbReference>
<evidence type="ECO:0000256" key="1">
    <source>
        <dbReference type="ARBA" id="ARBA00022614"/>
    </source>
</evidence>
<proteinExistence type="inferred from homology"/>
<evidence type="ECO:0000256" key="4">
    <source>
        <dbReference type="SAM" id="MobiDB-lite"/>
    </source>
</evidence>
<accession>A0A0D3KSP8</accession>
<feature type="region of interest" description="Disordered" evidence="4">
    <location>
        <begin position="241"/>
        <end position="354"/>
    </location>
</feature>
<dbReference type="SUPFAM" id="SSF52058">
    <property type="entry name" value="L domain-like"/>
    <property type="match status" value="1"/>
</dbReference>
<dbReference type="GO" id="GO:0042393">
    <property type="term" value="F:histone binding"/>
    <property type="evidence" value="ECO:0007669"/>
    <property type="project" value="TreeGrafter"/>
</dbReference>
<evidence type="ECO:0000313" key="6">
    <source>
        <dbReference type="EnsemblProtists" id="EOD38783"/>
    </source>
</evidence>
<feature type="domain" description="U2A'/phosphoprotein 32 family A C-terminal" evidence="5">
    <location>
        <begin position="227"/>
        <end position="245"/>
    </location>
</feature>
<dbReference type="FunFam" id="3.80.10.10:FF:000131">
    <property type="entry name" value="acidic leucine-rich nuclear phosphoprotein 32-related protein-like"/>
    <property type="match status" value="1"/>
</dbReference>
<evidence type="ECO:0000313" key="7">
    <source>
        <dbReference type="Proteomes" id="UP000013827"/>
    </source>
</evidence>
<dbReference type="PANTHER" id="PTHR11375">
    <property type="entry name" value="ACIDIC LEUCINE-RICH NUCLEAR PHOSPHOPROTEIN 32"/>
    <property type="match status" value="1"/>
</dbReference>
<keyword evidence="1" id="KW-0433">Leucine-rich repeat</keyword>
<dbReference type="PaxDb" id="2903-EOD38783"/>
<sequence>MLAAAGAVCHGLVDIELEVVHASREVLDALVELRVVLLSAGLEGLCSGETGKFAVSRSASHAAILGGLPSGPRRKRILCVRLGWGGGGEAVMEVEKRVAAAMSLEATIAQKTAGTDASEVLELVLDGVKASKVTGLNQFTKLKVLQLNGCGLTSLEEFPTLPNLQRLELADNALSDGLDHLQDAALMHLKVLVLAGNKFSSLQGLESLASLPSLRELDMEGCAVAEEDAYRETVFEMLPQIKYLDGVDGDGEEKDEEEEDEEEEDDDDDEEADEDVDSLLDEEGSELGGDSELGEEGADESDLGEGESELGEEEGEEGESELGDEEGEEGVSEADGEEDGGSDAGEGSAKRQRR</sequence>
<dbReference type="HOGENOM" id="CLU_783969_0_0_1"/>
<dbReference type="SMR" id="A0A0D3KSP8"/>
<dbReference type="GO" id="GO:0005634">
    <property type="term" value="C:nucleus"/>
    <property type="evidence" value="ECO:0007669"/>
    <property type="project" value="TreeGrafter"/>
</dbReference>
<dbReference type="KEGG" id="ehx:EMIHUDRAFT_466778"/>
<dbReference type="PANTHER" id="PTHR11375:SF0">
    <property type="entry name" value="ACIDIC LEUCINE-RICH NUCLEAR PHOSPHOPROTEIN 32 FAMILY MEMBER A"/>
    <property type="match status" value="1"/>
</dbReference>
<evidence type="ECO:0000256" key="2">
    <source>
        <dbReference type="ARBA" id="ARBA00022737"/>
    </source>
</evidence>
<evidence type="ECO:0000256" key="3">
    <source>
        <dbReference type="ARBA" id="ARBA00025777"/>
    </source>
</evidence>
<feature type="compositionally biased region" description="Acidic residues" evidence="4">
    <location>
        <begin position="292"/>
        <end position="341"/>
    </location>
</feature>
<keyword evidence="7" id="KW-1185">Reference proteome</keyword>
<dbReference type="Pfam" id="PF14580">
    <property type="entry name" value="LRR_9"/>
    <property type="match status" value="1"/>
</dbReference>